<name>A0ABM1A9B4_APLCA</name>
<evidence type="ECO:0000313" key="7">
    <source>
        <dbReference type="Proteomes" id="UP000694888"/>
    </source>
</evidence>
<dbReference type="InterPro" id="IPR051275">
    <property type="entry name" value="Cell_adhesion_signaling"/>
</dbReference>
<dbReference type="InterPro" id="IPR013098">
    <property type="entry name" value="Ig_I-set"/>
</dbReference>
<dbReference type="GeneID" id="101859510"/>
<dbReference type="InterPro" id="IPR007110">
    <property type="entry name" value="Ig-like_dom"/>
</dbReference>
<evidence type="ECO:0000256" key="1">
    <source>
        <dbReference type="ARBA" id="ARBA00004479"/>
    </source>
</evidence>
<keyword evidence="4" id="KW-0325">Glycoprotein</keyword>
<dbReference type="Gene3D" id="2.60.40.10">
    <property type="entry name" value="Immunoglobulins"/>
    <property type="match status" value="3"/>
</dbReference>
<evidence type="ECO:0000256" key="4">
    <source>
        <dbReference type="ARBA" id="ARBA00023180"/>
    </source>
</evidence>
<dbReference type="SUPFAM" id="SSF48726">
    <property type="entry name" value="Immunoglobulin"/>
    <property type="match status" value="3"/>
</dbReference>
<organism evidence="7 8">
    <name type="scientific">Aplysia californica</name>
    <name type="common">California sea hare</name>
    <dbReference type="NCBI Taxonomy" id="6500"/>
    <lineage>
        <taxon>Eukaryota</taxon>
        <taxon>Metazoa</taxon>
        <taxon>Spiralia</taxon>
        <taxon>Lophotrochozoa</taxon>
        <taxon>Mollusca</taxon>
        <taxon>Gastropoda</taxon>
        <taxon>Heterobranchia</taxon>
        <taxon>Euthyneura</taxon>
        <taxon>Tectipleura</taxon>
        <taxon>Aplysiida</taxon>
        <taxon>Aplysioidea</taxon>
        <taxon>Aplysiidae</taxon>
        <taxon>Aplysia</taxon>
    </lineage>
</organism>
<evidence type="ECO:0000259" key="6">
    <source>
        <dbReference type="PROSITE" id="PS50835"/>
    </source>
</evidence>
<keyword evidence="2" id="KW-0472">Membrane</keyword>
<dbReference type="PROSITE" id="PS50835">
    <property type="entry name" value="IG_LIKE"/>
    <property type="match status" value="3"/>
</dbReference>
<dbReference type="PANTHER" id="PTHR11640">
    <property type="entry name" value="NEPHRIN"/>
    <property type="match status" value="1"/>
</dbReference>
<dbReference type="InterPro" id="IPR036179">
    <property type="entry name" value="Ig-like_dom_sf"/>
</dbReference>
<dbReference type="PANTHER" id="PTHR11640:SF31">
    <property type="entry name" value="IRREGULAR CHIASM C-ROUGHEST PROTEIN-RELATED"/>
    <property type="match status" value="1"/>
</dbReference>
<dbReference type="InterPro" id="IPR003599">
    <property type="entry name" value="Ig_sub"/>
</dbReference>
<dbReference type="CDD" id="cd00096">
    <property type="entry name" value="Ig"/>
    <property type="match status" value="1"/>
</dbReference>
<feature type="domain" description="Ig-like" evidence="6">
    <location>
        <begin position="180"/>
        <end position="271"/>
    </location>
</feature>
<comment type="subcellular location">
    <subcellularLocation>
        <location evidence="1">Membrane</location>
        <topology evidence="1">Single-pass type I membrane protein</topology>
    </subcellularLocation>
</comment>
<evidence type="ECO:0000256" key="5">
    <source>
        <dbReference type="ARBA" id="ARBA00023319"/>
    </source>
</evidence>
<accession>A0ABM1A9B4</accession>
<keyword evidence="5" id="KW-0393">Immunoglobulin domain</keyword>
<gene>
    <name evidence="8" type="primary">LOC101859510</name>
</gene>
<protein>
    <submittedName>
        <fullName evidence="8">Uncharacterized protein LOC101859510</fullName>
    </submittedName>
</protein>
<dbReference type="Pfam" id="PF07679">
    <property type="entry name" value="I-set"/>
    <property type="match status" value="1"/>
</dbReference>
<dbReference type="Proteomes" id="UP000694888">
    <property type="component" value="Unplaced"/>
</dbReference>
<proteinExistence type="predicted"/>
<sequence length="526" mass="58810">MDSPLMFRIAISATIFKAVLLAVTMGFVPTMTRADQSLRRGDITNHRLQASPSHPSLGDEVTLSCSFELHLAAEEHNNMSEPAVTFHQARQITKSLSGVPFQDNQVAAVTSPTDQLDTRNTSGTERIRTSYLCSNSSYNASLTIANFSYANDGCYSCLVWLENREEYKSGGVLLWATGRPIIKRDDLTPTVHGVIGLLTSLRCPFFTNPRHTLVKWYGPNGQLNDAQIKTFHVNMDEWETQMYIDHLQLSDLGQYTCTVANWLGNESFTFTLRGSPFVQIDGGENGVLTLDQTKNQTVVCCAANFPGASLQFFWVLETDLVVIHIQDGMEDFTIRQTGRFEGNTHTIKSSLVLQYSLQYVYRGRLNCSVPLGDKNYTSTVFLDIVGPPTVTSRSRRQMTSLGLREVLACTVVAYPAPRTFHWTFNTGEKGSEEHDIYSTPGEYEQKDMKMPTGSSNYFLTTLAILNVTEKHLGVYKCSATNEKGTQGDLVQVDMCKAGFEPTLYRKHCQGMCYVREIIRPARSSFP</sequence>
<dbReference type="SMART" id="SM00409">
    <property type="entry name" value="IG"/>
    <property type="match status" value="3"/>
</dbReference>
<dbReference type="InterPro" id="IPR013783">
    <property type="entry name" value="Ig-like_fold"/>
</dbReference>
<evidence type="ECO:0000256" key="3">
    <source>
        <dbReference type="ARBA" id="ARBA00023157"/>
    </source>
</evidence>
<dbReference type="RefSeq" id="XP_012943284.1">
    <property type="nucleotide sequence ID" value="XM_013087830.1"/>
</dbReference>
<feature type="domain" description="Ig-like" evidence="6">
    <location>
        <begin position="388"/>
        <end position="493"/>
    </location>
</feature>
<evidence type="ECO:0000313" key="8">
    <source>
        <dbReference type="RefSeq" id="XP_012943284.1"/>
    </source>
</evidence>
<keyword evidence="3" id="KW-1015">Disulfide bond</keyword>
<feature type="domain" description="Ig-like" evidence="6">
    <location>
        <begin position="29"/>
        <end position="159"/>
    </location>
</feature>
<reference evidence="8" key="1">
    <citation type="submission" date="2025-08" db="UniProtKB">
        <authorList>
            <consortium name="RefSeq"/>
        </authorList>
    </citation>
    <scope>IDENTIFICATION</scope>
</reference>
<dbReference type="Pfam" id="PF13927">
    <property type="entry name" value="Ig_3"/>
    <property type="match status" value="1"/>
</dbReference>
<keyword evidence="7" id="KW-1185">Reference proteome</keyword>
<evidence type="ECO:0000256" key="2">
    <source>
        <dbReference type="ARBA" id="ARBA00023136"/>
    </source>
</evidence>